<accession>A0A1Z4BM25</accession>
<sequence length="401" mass="47400">MNTPPYKKALKYLIIIISVMVVCAAVAFWINSEFDAFVAVVCAVLCSVVLSFLFLFYYSFYYRWARQWLLAGILVGLVLFLLLALQNELENVYSVMMTPKKYDNYLSLQTHTPYRKNGKILSLLSPNPDKNLEYNFLFLNEHAQLVLMQNVHYPHFYKFNRQGILIDSLQLTNQCDFEYAFLGSHYVNFNDNQSLSWAIDGDAQLKPITIVNHSPQWTDKQRRTFFNEVQNTADYYYIYEIRSQESDQSDELNTSKSKEKVFFYRNERWQYFYLSPNEYTYQKIPENERSKGENNPLIGDFSGRFTKETTCKHHSIHPLYVTENNRGLYIDLVAKGVVFHLLISRNNPMFGSIDYQPLYCLKNGDEHLETYQDLMFYSNTQLLYQLFYNSQEVYIIRELAN</sequence>
<dbReference type="RefSeq" id="WP_088593481.1">
    <property type="nucleotide sequence ID" value="NZ_CP022022.1"/>
</dbReference>
<organism evidence="2 3">
    <name type="scientific">Capnocytophaga endodontalis</name>
    <dbReference type="NCBI Taxonomy" id="2708117"/>
    <lineage>
        <taxon>Bacteria</taxon>
        <taxon>Pseudomonadati</taxon>
        <taxon>Bacteroidota</taxon>
        <taxon>Flavobacteriia</taxon>
        <taxon>Flavobacteriales</taxon>
        <taxon>Flavobacteriaceae</taxon>
        <taxon>Capnocytophaga</taxon>
    </lineage>
</organism>
<evidence type="ECO:0000313" key="3">
    <source>
        <dbReference type="Proteomes" id="UP000197007"/>
    </source>
</evidence>
<feature type="transmembrane region" description="Helical" evidence="1">
    <location>
        <begin position="68"/>
        <end position="85"/>
    </location>
</feature>
<evidence type="ECO:0000313" key="2">
    <source>
        <dbReference type="EMBL" id="ASF42317.1"/>
    </source>
</evidence>
<feature type="transmembrane region" description="Helical" evidence="1">
    <location>
        <begin position="36"/>
        <end position="56"/>
    </location>
</feature>
<name>A0A1Z4BM25_9FLAO</name>
<evidence type="ECO:0000256" key="1">
    <source>
        <dbReference type="SAM" id="Phobius"/>
    </source>
</evidence>
<dbReference type="EMBL" id="CP022022">
    <property type="protein sequence ID" value="ASF42317.1"/>
    <property type="molecule type" value="Genomic_DNA"/>
</dbReference>
<dbReference type="KEGG" id="capn:CBG49_04015"/>
<keyword evidence="1" id="KW-0812">Transmembrane</keyword>
<keyword evidence="1" id="KW-1133">Transmembrane helix</keyword>
<dbReference type="AlphaFoldDB" id="A0A1Z4BM25"/>
<gene>
    <name evidence="2" type="ORF">CBG49_04015</name>
</gene>
<protein>
    <submittedName>
        <fullName evidence="2">Uncharacterized protein</fullName>
    </submittedName>
</protein>
<proteinExistence type="predicted"/>
<keyword evidence="1" id="KW-0472">Membrane</keyword>
<feature type="transmembrane region" description="Helical" evidence="1">
    <location>
        <begin position="12"/>
        <end position="30"/>
    </location>
</feature>
<reference evidence="3" key="1">
    <citation type="submission" date="2017-06" db="EMBL/GenBank/DDBJ databases">
        <title>Complete genome sequence of Capnocytophaga sp. KCOM 1579 (=ChDC OS43) isolated from a human refractory periapical abscess lesion.</title>
        <authorList>
            <person name="Kook J.-K."/>
            <person name="Park S.-N."/>
            <person name="Lim Y.K."/>
            <person name="Roh H."/>
        </authorList>
    </citation>
    <scope>NUCLEOTIDE SEQUENCE [LARGE SCALE GENOMIC DNA]</scope>
    <source>
        <strain evidence="3">ChDC OS43</strain>
    </source>
</reference>
<keyword evidence="3" id="KW-1185">Reference proteome</keyword>
<dbReference type="Proteomes" id="UP000197007">
    <property type="component" value="Chromosome"/>
</dbReference>